<dbReference type="SUPFAM" id="SSF50969">
    <property type="entry name" value="YVTN repeat-like/Quinoprotein amine dehydrogenase"/>
    <property type="match status" value="1"/>
</dbReference>
<dbReference type="Proteomes" id="UP000799770">
    <property type="component" value="Unassembled WGS sequence"/>
</dbReference>
<protein>
    <recommendedName>
        <fullName evidence="4">3-carboxymuconate cyclase</fullName>
    </recommendedName>
</protein>
<keyword evidence="1" id="KW-0732">Signal</keyword>
<evidence type="ECO:0000256" key="1">
    <source>
        <dbReference type="SAM" id="SignalP"/>
    </source>
</evidence>
<dbReference type="OrthoDB" id="10006285at2759"/>
<feature type="chain" id="PRO_5025365030" description="3-carboxymuconate cyclase" evidence="1">
    <location>
        <begin position="20"/>
        <end position="433"/>
    </location>
</feature>
<dbReference type="InterPro" id="IPR015943">
    <property type="entry name" value="WD40/YVTN_repeat-like_dom_sf"/>
</dbReference>
<accession>A0A6A5YIZ6</accession>
<organism evidence="2 3">
    <name type="scientific">Lophiotrema nucula</name>
    <dbReference type="NCBI Taxonomy" id="690887"/>
    <lineage>
        <taxon>Eukaryota</taxon>
        <taxon>Fungi</taxon>
        <taxon>Dikarya</taxon>
        <taxon>Ascomycota</taxon>
        <taxon>Pezizomycotina</taxon>
        <taxon>Dothideomycetes</taxon>
        <taxon>Pleosporomycetidae</taxon>
        <taxon>Pleosporales</taxon>
        <taxon>Lophiotremataceae</taxon>
        <taxon>Lophiotrema</taxon>
    </lineage>
</organism>
<dbReference type="AlphaFoldDB" id="A0A6A5YIZ6"/>
<keyword evidence="3" id="KW-1185">Reference proteome</keyword>
<sequence>MRFTTSSSISLLCLSGALAAPIANAPGSTVIQRRHQKAQQGVSNGKAVYVITNEDQNAVAAIAIKADGTLGDACVAQTGGSGSVAVDAKGQPAVPDALVGQSSLTVAGQNVFAVNAGSNTVSMFAIDPKDPTALTLVGQPAAVPGTFPNTVAASAKNSLVCVGTTGSKAGITCANFDQGGIGQMDALRAFDIGQTDPPVGPTNTVSHTFFSLDENTLFTTVKGDPAVNKTGFLSAFPVTSANVKPRGNRKGSQNACAQAASASLSTQDVRSSPAGTAVLFGSAPIPNTQPPQIFATDASFGAGILTLDANAQANLTAKGLVADQKATCWSTISPVTNTAFVTDVGINRILEMSLKDASIINTIDLSKEPASQNDPGLIDLKAAGGFVYALSPGNGTSAAAISVVDVKSKKLVQHAVLGGIGVGSRAQGMAVLM</sequence>
<evidence type="ECO:0000313" key="2">
    <source>
        <dbReference type="EMBL" id="KAF2107066.1"/>
    </source>
</evidence>
<reference evidence="2" key="1">
    <citation type="journal article" date="2020" name="Stud. Mycol.">
        <title>101 Dothideomycetes genomes: a test case for predicting lifestyles and emergence of pathogens.</title>
        <authorList>
            <person name="Haridas S."/>
            <person name="Albert R."/>
            <person name="Binder M."/>
            <person name="Bloem J."/>
            <person name="Labutti K."/>
            <person name="Salamov A."/>
            <person name="Andreopoulos B."/>
            <person name="Baker S."/>
            <person name="Barry K."/>
            <person name="Bills G."/>
            <person name="Bluhm B."/>
            <person name="Cannon C."/>
            <person name="Castanera R."/>
            <person name="Culley D."/>
            <person name="Daum C."/>
            <person name="Ezra D."/>
            <person name="Gonzalez J."/>
            <person name="Henrissat B."/>
            <person name="Kuo A."/>
            <person name="Liang C."/>
            <person name="Lipzen A."/>
            <person name="Lutzoni F."/>
            <person name="Magnuson J."/>
            <person name="Mondo S."/>
            <person name="Nolan M."/>
            <person name="Ohm R."/>
            <person name="Pangilinan J."/>
            <person name="Park H.-J."/>
            <person name="Ramirez L."/>
            <person name="Alfaro M."/>
            <person name="Sun H."/>
            <person name="Tritt A."/>
            <person name="Yoshinaga Y."/>
            <person name="Zwiers L.-H."/>
            <person name="Turgeon B."/>
            <person name="Goodwin S."/>
            <person name="Spatafora J."/>
            <person name="Crous P."/>
            <person name="Grigoriev I."/>
        </authorList>
    </citation>
    <scope>NUCLEOTIDE SEQUENCE</scope>
    <source>
        <strain evidence="2">CBS 627.86</strain>
    </source>
</reference>
<dbReference type="Gene3D" id="2.130.10.10">
    <property type="entry name" value="YVTN repeat-like/Quinoprotein amine dehydrogenase"/>
    <property type="match status" value="2"/>
</dbReference>
<name>A0A6A5YIZ6_9PLEO</name>
<dbReference type="InterPro" id="IPR011044">
    <property type="entry name" value="Quino_amine_DH_bsu"/>
</dbReference>
<gene>
    <name evidence="2" type="ORF">BDV96DRAFT_637826</name>
</gene>
<dbReference type="EMBL" id="ML977357">
    <property type="protein sequence ID" value="KAF2107066.1"/>
    <property type="molecule type" value="Genomic_DNA"/>
</dbReference>
<evidence type="ECO:0000313" key="3">
    <source>
        <dbReference type="Proteomes" id="UP000799770"/>
    </source>
</evidence>
<feature type="signal peptide" evidence="1">
    <location>
        <begin position="1"/>
        <end position="19"/>
    </location>
</feature>
<evidence type="ECO:0008006" key="4">
    <source>
        <dbReference type="Google" id="ProtNLM"/>
    </source>
</evidence>
<proteinExistence type="predicted"/>